<dbReference type="PANTHER" id="PTHR24376">
    <property type="entry name" value="ZINC FINGER PROTEIN"/>
    <property type="match status" value="1"/>
</dbReference>
<dbReference type="PROSITE" id="PS00028">
    <property type="entry name" value="ZINC_FINGER_C2H2_1"/>
    <property type="match status" value="8"/>
</dbReference>
<dbReference type="GO" id="GO:0005634">
    <property type="term" value="C:nucleus"/>
    <property type="evidence" value="ECO:0007669"/>
    <property type="project" value="UniProtKB-SubCell"/>
</dbReference>
<keyword evidence="6" id="KW-0539">Nucleus</keyword>
<dbReference type="Gene3D" id="3.30.160.60">
    <property type="entry name" value="Classic Zinc Finger"/>
    <property type="match status" value="5"/>
</dbReference>
<keyword evidence="2" id="KW-0479">Metal-binding</keyword>
<dbReference type="STRING" id="6832.A0A553NBC4"/>
<dbReference type="AlphaFoldDB" id="A0A553NBC4"/>
<sequence length="629" mass="73251">MAEMDPKLSFVSLLLDKLAAQKPLNLLYLVVQNWIVFQRDVFDYFDDNGDPYTSQMFLIEISTGRYIHRAQGQKVDNGVASDFDVLQSKLAEAFQETKACPGLSLEHYDPGNPFLQMPEVQDPSGILDRTLCSACEEACLRPVPKNDPIDPIEVDVSKKLKVEVHDDEYDEAQLFPYLDEPNFAQYSDEHNLAEENTPSPAKRKRTRKPKPDLVKDDSEDTPDLTSGRKIFACKYCPKTFLKSVGFYKHVKIKHGLTCLECKDPVMNFGNLVKHVAEHHPDKIEEYSRFGQHDDEELEQDMKQPLKCIKCDMVFNGNVLLHRHKQIYHEMGDYNCEECQKPCLTYYDLTVHNYEEHAKPIRYLKPYNYGLESITLDDGKIEKKRTLFVCEHCQASFNTDPGWTLHLRIQHSWGLFECKPCEEVCHYAKDMSAHVLNFHKDQPEVKCPSCPEVFCLRDDPDKFLNHYRDCSRVEAETKSKQKVEERKSENYQCDYCGKNYNSKLAFEAHILKQHQGIERYKCDQCDFGTNLKDVLKGHEKIHLRKKGLTNADTDLVLFHQCDQCGKQFSHMTTLRRHIQRVHEGIKPQYKCSDCEFFAYSNSMLYKHKREVHGFVNIFKKNGRIHSKLKE</sequence>
<gene>
    <name evidence="10" type="ORF">TCAL_12901</name>
</gene>
<comment type="caution">
    <text evidence="10">The sequence shown here is derived from an EMBL/GenBank/DDBJ whole genome shotgun (WGS) entry which is preliminary data.</text>
</comment>
<feature type="domain" description="C2H2-type" evidence="9">
    <location>
        <begin position="490"/>
        <end position="518"/>
    </location>
</feature>
<dbReference type="GO" id="GO:0008270">
    <property type="term" value="F:zinc ion binding"/>
    <property type="evidence" value="ECO:0007669"/>
    <property type="project" value="UniProtKB-KW"/>
</dbReference>
<name>A0A553NBC4_TIGCA</name>
<evidence type="ECO:0000256" key="7">
    <source>
        <dbReference type="PROSITE-ProRule" id="PRU00042"/>
    </source>
</evidence>
<evidence type="ECO:0000256" key="6">
    <source>
        <dbReference type="ARBA" id="ARBA00023242"/>
    </source>
</evidence>
<comment type="subcellular location">
    <subcellularLocation>
        <location evidence="1">Nucleus</location>
    </subcellularLocation>
</comment>
<dbReference type="InterPro" id="IPR013087">
    <property type="entry name" value="Znf_C2H2_type"/>
</dbReference>
<proteinExistence type="predicted"/>
<dbReference type="Pfam" id="PF13894">
    <property type="entry name" value="zf-C2H2_4"/>
    <property type="match status" value="1"/>
</dbReference>
<dbReference type="GO" id="GO:0000978">
    <property type="term" value="F:RNA polymerase II cis-regulatory region sequence-specific DNA binding"/>
    <property type="evidence" value="ECO:0007669"/>
    <property type="project" value="TreeGrafter"/>
</dbReference>
<feature type="domain" description="C2H2-type" evidence="9">
    <location>
        <begin position="519"/>
        <end position="546"/>
    </location>
</feature>
<organism evidence="10 11">
    <name type="scientific">Tigriopus californicus</name>
    <name type="common">Marine copepod</name>
    <dbReference type="NCBI Taxonomy" id="6832"/>
    <lineage>
        <taxon>Eukaryota</taxon>
        <taxon>Metazoa</taxon>
        <taxon>Ecdysozoa</taxon>
        <taxon>Arthropoda</taxon>
        <taxon>Crustacea</taxon>
        <taxon>Multicrustacea</taxon>
        <taxon>Hexanauplia</taxon>
        <taxon>Copepoda</taxon>
        <taxon>Harpacticoida</taxon>
        <taxon>Harpacticidae</taxon>
        <taxon>Tigriopus</taxon>
    </lineage>
</organism>
<keyword evidence="3" id="KW-0677">Repeat</keyword>
<evidence type="ECO:0000256" key="1">
    <source>
        <dbReference type="ARBA" id="ARBA00004123"/>
    </source>
</evidence>
<evidence type="ECO:0000256" key="3">
    <source>
        <dbReference type="ARBA" id="ARBA00022737"/>
    </source>
</evidence>
<dbReference type="SUPFAM" id="SSF57667">
    <property type="entry name" value="beta-beta-alpha zinc fingers"/>
    <property type="match status" value="5"/>
</dbReference>
<dbReference type="PROSITE" id="PS50157">
    <property type="entry name" value="ZINC_FINGER_C2H2_2"/>
    <property type="match status" value="5"/>
</dbReference>
<dbReference type="SMART" id="SM00355">
    <property type="entry name" value="ZnF_C2H2"/>
    <property type="match status" value="10"/>
</dbReference>
<dbReference type="EMBL" id="VCGU01000458">
    <property type="protein sequence ID" value="TRY62717.1"/>
    <property type="molecule type" value="Genomic_DNA"/>
</dbReference>
<protein>
    <recommendedName>
        <fullName evidence="9">C2H2-type domain-containing protein</fullName>
    </recommendedName>
</protein>
<evidence type="ECO:0000256" key="8">
    <source>
        <dbReference type="SAM" id="MobiDB-lite"/>
    </source>
</evidence>
<keyword evidence="11" id="KW-1185">Reference proteome</keyword>
<keyword evidence="4 7" id="KW-0863">Zinc-finger</keyword>
<feature type="domain" description="C2H2-type" evidence="9">
    <location>
        <begin position="558"/>
        <end position="586"/>
    </location>
</feature>
<keyword evidence="5" id="KW-0862">Zinc</keyword>
<dbReference type="Pfam" id="PF00096">
    <property type="entry name" value="zf-C2H2"/>
    <property type="match status" value="1"/>
</dbReference>
<dbReference type="GO" id="GO:0001228">
    <property type="term" value="F:DNA-binding transcription activator activity, RNA polymerase II-specific"/>
    <property type="evidence" value="ECO:0007669"/>
    <property type="project" value="TreeGrafter"/>
</dbReference>
<evidence type="ECO:0000256" key="5">
    <source>
        <dbReference type="ARBA" id="ARBA00022833"/>
    </source>
</evidence>
<evidence type="ECO:0000256" key="2">
    <source>
        <dbReference type="ARBA" id="ARBA00022723"/>
    </source>
</evidence>
<evidence type="ECO:0000256" key="4">
    <source>
        <dbReference type="ARBA" id="ARBA00022771"/>
    </source>
</evidence>
<reference evidence="10 11" key="1">
    <citation type="journal article" date="2018" name="Nat. Ecol. Evol.">
        <title>Genomic signatures of mitonuclear coevolution across populations of Tigriopus californicus.</title>
        <authorList>
            <person name="Barreto F.S."/>
            <person name="Watson E.T."/>
            <person name="Lima T.G."/>
            <person name="Willett C.S."/>
            <person name="Edmands S."/>
            <person name="Li W."/>
            <person name="Burton R.S."/>
        </authorList>
    </citation>
    <scope>NUCLEOTIDE SEQUENCE [LARGE SCALE GENOMIC DNA]</scope>
    <source>
        <strain evidence="10 11">San Diego</strain>
    </source>
</reference>
<feature type="domain" description="C2H2-type" evidence="9">
    <location>
        <begin position="588"/>
        <end position="611"/>
    </location>
</feature>
<evidence type="ECO:0000259" key="9">
    <source>
        <dbReference type="PROSITE" id="PS50157"/>
    </source>
</evidence>
<accession>A0A553NBC4</accession>
<feature type="domain" description="C2H2-type" evidence="9">
    <location>
        <begin position="231"/>
        <end position="254"/>
    </location>
</feature>
<evidence type="ECO:0000313" key="10">
    <source>
        <dbReference type="EMBL" id="TRY62717.1"/>
    </source>
</evidence>
<evidence type="ECO:0000313" key="11">
    <source>
        <dbReference type="Proteomes" id="UP000318571"/>
    </source>
</evidence>
<dbReference type="PANTHER" id="PTHR24376:SF235">
    <property type="entry name" value="C2H2-TYPE DOMAIN-CONTAINING PROTEIN"/>
    <property type="match status" value="1"/>
</dbReference>
<dbReference type="InterPro" id="IPR036236">
    <property type="entry name" value="Znf_C2H2_sf"/>
</dbReference>
<dbReference type="Proteomes" id="UP000318571">
    <property type="component" value="Chromosome 10"/>
</dbReference>
<dbReference type="OMA" id="ETHIMSF"/>
<feature type="region of interest" description="Disordered" evidence="8">
    <location>
        <begin position="190"/>
        <end position="223"/>
    </location>
</feature>